<dbReference type="EMBL" id="CP089983">
    <property type="protein sequence ID" value="WXB09886.1"/>
    <property type="molecule type" value="Genomic_DNA"/>
</dbReference>
<feature type="domain" description="Amidohydrolase-related" evidence="2">
    <location>
        <begin position="3"/>
        <end position="234"/>
    </location>
</feature>
<evidence type="ECO:0000313" key="4">
    <source>
        <dbReference type="Proteomes" id="UP001374803"/>
    </source>
</evidence>
<evidence type="ECO:0000313" key="3">
    <source>
        <dbReference type="EMBL" id="WXB09886.1"/>
    </source>
</evidence>
<dbReference type="InterPro" id="IPR032466">
    <property type="entry name" value="Metal_Hydrolase"/>
</dbReference>
<gene>
    <name evidence="3" type="ORF">LVJ94_21990</name>
</gene>
<organism evidence="3 4">
    <name type="scientific">Pendulispora rubella</name>
    <dbReference type="NCBI Taxonomy" id="2741070"/>
    <lineage>
        <taxon>Bacteria</taxon>
        <taxon>Pseudomonadati</taxon>
        <taxon>Myxococcota</taxon>
        <taxon>Myxococcia</taxon>
        <taxon>Myxococcales</taxon>
        <taxon>Sorangiineae</taxon>
        <taxon>Pendulisporaceae</taxon>
        <taxon>Pendulispora</taxon>
    </lineage>
</organism>
<evidence type="ECO:0000259" key="2">
    <source>
        <dbReference type="Pfam" id="PF04909"/>
    </source>
</evidence>
<proteinExistence type="predicted"/>
<dbReference type="Pfam" id="PF04909">
    <property type="entry name" value="Amidohydro_2"/>
    <property type="match status" value="1"/>
</dbReference>
<dbReference type="SUPFAM" id="SSF51556">
    <property type="entry name" value="Metallo-dependent hydrolases"/>
    <property type="match status" value="1"/>
</dbReference>
<protein>
    <submittedName>
        <fullName evidence="3">Amidohydrolase family protein</fullName>
    </submittedName>
</protein>
<sequence length="247" mass="27426">MIIDAHCHAGPGDGFSGPWSSRAPLGAYLRRAREAGIARTVLFAAFHSDYGMANRAVARIVQREPHRFIGFAFVHAERDRGRIASMVREAVEDYGFRGIKVHRHDARISREICEAARTFRVPVLYDVGGEVAQIELFAREFPSVPFIIPHLGSFADDFAAQSAIADVLARLPNVYTDTSGVRRFDLLVRALRRAGPAKVLFGSDGPWLHPGVELAKIRALRLPPWDEQLVLGGNLLRLIHDNSGDER</sequence>
<dbReference type="Proteomes" id="UP001374803">
    <property type="component" value="Chromosome"/>
</dbReference>
<dbReference type="InterPro" id="IPR006680">
    <property type="entry name" value="Amidohydro-rel"/>
</dbReference>
<evidence type="ECO:0000256" key="1">
    <source>
        <dbReference type="ARBA" id="ARBA00023239"/>
    </source>
</evidence>
<dbReference type="InterPro" id="IPR032465">
    <property type="entry name" value="ACMSD"/>
</dbReference>
<dbReference type="PANTHER" id="PTHR21240">
    <property type="entry name" value="2-AMINO-3-CARBOXYLMUCONATE-6-SEMIALDEHYDE DECARBOXYLASE"/>
    <property type="match status" value="1"/>
</dbReference>
<dbReference type="RefSeq" id="WP_394839560.1">
    <property type="nucleotide sequence ID" value="NZ_CP089929.1"/>
</dbReference>
<keyword evidence="1" id="KW-0456">Lyase</keyword>
<accession>A0ABZ2LJG0</accession>
<dbReference type="Gene3D" id="3.20.20.140">
    <property type="entry name" value="Metal-dependent hydrolases"/>
    <property type="match status" value="1"/>
</dbReference>
<dbReference type="PANTHER" id="PTHR21240:SF28">
    <property type="entry name" value="ISO-OROTATE DECARBOXYLASE (EUROFUNG)"/>
    <property type="match status" value="1"/>
</dbReference>
<keyword evidence="4" id="KW-1185">Reference proteome</keyword>
<name>A0ABZ2LJG0_9BACT</name>
<reference evidence="3" key="1">
    <citation type="submission" date="2021-12" db="EMBL/GenBank/DDBJ databases">
        <title>Discovery of the Pendulisporaceae a myxobacterial family with distinct sporulation behavior and unique specialized metabolism.</title>
        <authorList>
            <person name="Garcia R."/>
            <person name="Popoff A."/>
            <person name="Bader C.D."/>
            <person name="Loehr J."/>
            <person name="Walesch S."/>
            <person name="Walt C."/>
            <person name="Boldt J."/>
            <person name="Bunk B."/>
            <person name="Haeckl F.J.F.P.J."/>
            <person name="Gunesch A.P."/>
            <person name="Birkelbach J."/>
            <person name="Nuebel U."/>
            <person name="Pietschmann T."/>
            <person name="Bach T."/>
            <person name="Mueller R."/>
        </authorList>
    </citation>
    <scope>NUCLEOTIDE SEQUENCE</scope>
    <source>
        <strain evidence="3">MSr11367</strain>
    </source>
</reference>